<dbReference type="GO" id="GO:0005886">
    <property type="term" value="C:plasma membrane"/>
    <property type="evidence" value="ECO:0007669"/>
    <property type="project" value="UniProtKB-SubCell"/>
</dbReference>
<evidence type="ECO:0000256" key="6">
    <source>
        <dbReference type="ARBA" id="ARBA00023136"/>
    </source>
</evidence>
<feature type="transmembrane region" description="Helical" evidence="7">
    <location>
        <begin position="156"/>
        <end position="173"/>
    </location>
</feature>
<name>A0A1I1WNA1_PSEOC</name>
<proteinExistence type="inferred from homology"/>
<feature type="transmembrane region" description="Helical" evidence="7">
    <location>
        <begin position="179"/>
        <end position="199"/>
    </location>
</feature>
<feature type="transmembrane region" description="Helical" evidence="7">
    <location>
        <begin position="238"/>
        <end position="256"/>
    </location>
</feature>
<feature type="transmembrane region" description="Helical" evidence="7">
    <location>
        <begin position="90"/>
        <end position="108"/>
    </location>
</feature>
<feature type="transmembrane region" description="Helical" evidence="7">
    <location>
        <begin position="12"/>
        <end position="31"/>
    </location>
</feature>
<keyword evidence="10" id="KW-1185">Reference proteome</keyword>
<keyword evidence="5 7" id="KW-1133">Transmembrane helix</keyword>
<comment type="subcellular location">
    <subcellularLocation>
        <location evidence="1">Cell membrane</location>
        <topology evidence="1">Multi-pass membrane protein</topology>
    </subcellularLocation>
</comment>
<dbReference type="InterPro" id="IPR002656">
    <property type="entry name" value="Acyl_transf_3_dom"/>
</dbReference>
<sequence length="353" mass="39182">MTKTTPEKDLRIETIRGLALFLMVAGHVIGSSPDLGMKVPDDSALRYLYDSLVYIRMPLFTAISGYVYALRPVNADCELSRFYQGKFKRVGIPLLTVSTLFFVMQMIVPNTNDKPQLGDIFSIYFFSYAHFWFLQAIFCIFVVISLLEKAGLLLTLRNYGLVFAAALAASFASESFPNLFSLDRAVELLPFFLLGLGLYRFSAQLITRSSVITMAAALVILVGIDQAYLFALLDLDDANLALVGTALGLAAISLLIARRFYFMPLAWLGYFSFEIYLFHVFGTAGARIVLNKLQVQEDLLVFVVSMAMGLLLPVAFKLVLERIGPLHVLSVAFFGAKTRVNRATAPLQKRATA</sequence>
<comment type="similarity">
    <text evidence="2">Belongs to the acyltransferase 3 family.</text>
</comment>
<evidence type="ECO:0000259" key="8">
    <source>
        <dbReference type="Pfam" id="PF01757"/>
    </source>
</evidence>
<dbReference type="PANTHER" id="PTHR40074">
    <property type="entry name" value="O-ACETYLTRANSFERASE WECH"/>
    <property type="match status" value="1"/>
</dbReference>
<dbReference type="EMBL" id="FOMO01000006">
    <property type="protein sequence ID" value="SFD96606.1"/>
    <property type="molecule type" value="Genomic_DNA"/>
</dbReference>
<dbReference type="Pfam" id="PF01757">
    <property type="entry name" value="Acyl_transf_3"/>
    <property type="match status" value="1"/>
</dbReference>
<evidence type="ECO:0000256" key="1">
    <source>
        <dbReference type="ARBA" id="ARBA00004651"/>
    </source>
</evidence>
<feature type="domain" description="Acyltransferase 3" evidence="8">
    <location>
        <begin position="11"/>
        <end position="316"/>
    </location>
</feature>
<accession>A0A1I1WNA1</accession>
<gene>
    <name evidence="9" type="ORF">SAMN05216372_10673</name>
</gene>
<evidence type="ECO:0000256" key="2">
    <source>
        <dbReference type="ARBA" id="ARBA00007400"/>
    </source>
</evidence>
<feature type="transmembrane region" description="Helical" evidence="7">
    <location>
        <begin position="120"/>
        <end position="144"/>
    </location>
</feature>
<protein>
    <submittedName>
        <fullName evidence="9">Fucose 4-O-acetylase</fullName>
    </submittedName>
</protein>
<organism evidence="9 10">
    <name type="scientific">Pseudomonas straminea</name>
    <dbReference type="NCBI Taxonomy" id="47882"/>
    <lineage>
        <taxon>Bacteria</taxon>
        <taxon>Pseudomonadati</taxon>
        <taxon>Pseudomonadota</taxon>
        <taxon>Gammaproteobacteria</taxon>
        <taxon>Pseudomonadales</taxon>
        <taxon>Pseudomonadaceae</taxon>
        <taxon>Phytopseudomonas</taxon>
    </lineage>
</organism>
<evidence type="ECO:0000256" key="5">
    <source>
        <dbReference type="ARBA" id="ARBA00022989"/>
    </source>
</evidence>
<evidence type="ECO:0000256" key="3">
    <source>
        <dbReference type="ARBA" id="ARBA00022475"/>
    </source>
</evidence>
<evidence type="ECO:0000256" key="4">
    <source>
        <dbReference type="ARBA" id="ARBA00022692"/>
    </source>
</evidence>
<keyword evidence="6 7" id="KW-0472">Membrane</keyword>
<dbReference type="Proteomes" id="UP000243950">
    <property type="component" value="Unassembled WGS sequence"/>
</dbReference>
<feature type="transmembrane region" description="Helical" evidence="7">
    <location>
        <begin position="211"/>
        <end position="232"/>
    </location>
</feature>
<dbReference type="GO" id="GO:0016413">
    <property type="term" value="F:O-acetyltransferase activity"/>
    <property type="evidence" value="ECO:0007669"/>
    <property type="project" value="TreeGrafter"/>
</dbReference>
<evidence type="ECO:0000313" key="10">
    <source>
        <dbReference type="Proteomes" id="UP000243950"/>
    </source>
</evidence>
<dbReference type="AlphaFoldDB" id="A0A1I1WNA1"/>
<evidence type="ECO:0000256" key="7">
    <source>
        <dbReference type="SAM" id="Phobius"/>
    </source>
</evidence>
<keyword evidence="4 7" id="KW-0812">Transmembrane</keyword>
<feature type="transmembrane region" description="Helical" evidence="7">
    <location>
        <begin position="268"/>
        <end position="288"/>
    </location>
</feature>
<reference evidence="10" key="1">
    <citation type="submission" date="2016-10" db="EMBL/GenBank/DDBJ databases">
        <authorList>
            <person name="Varghese N."/>
            <person name="Submissions S."/>
        </authorList>
    </citation>
    <scope>NUCLEOTIDE SEQUENCE [LARGE SCALE GENOMIC DNA]</scope>
    <source>
        <strain evidence="10">JCM 2783</strain>
    </source>
</reference>
<feature type="transmembrane region" description="Helical" evidence="7">
    <location>
        <begin position="51"/>
        <end position="69"/>
    </location>
</feature>
<evidence type="ECO:0000313" key="9">
    <source>
        <dbReference type="EMBL" id="SFD96606.1"/>
    </source>
</evidence>
<keyword evidence="3" id="KW-1003">Cell membrane</keyword>
<dbReference type="GO" id="GO:0009246">
    <property type="term" value="P:enterobacterial common antigen biosynthetic process"/>
    <property type="evidence" value="ECO:0007669"/>
    <property type="project" value="TreeGrafter"/>
</dbReference>
<feature type="transmembrane region" description="Helical" evidence="7">
    <location>
        <begin position="300"/>
        <end position="320"/>
    </location>
</feature>
<dbReference type="PANTHER" id="PTHR40074:SF2">
    <property type="entry name" value="O-ACETYLTRANSFERASE WECH"/>
    <property type="match status" value="1"/>
</dbReference>
<dbReference type="RefSeq" id="WP_093505242.1">
    <property type="nucleotide sequence ID" value="NZ_BSSG01000006.1"/>
</dbReference>